<feature type="region of interest" description="Disordered" evidence="2">
    <location>
        <begin position="47"/>
        <end position="66"/>
    </location>
</feature>
<evidence type="ECO:0000313" key="7">
    <source>
        <dbReference type="EMBL" id="VEI04382.1"/>
    </source>
</evidence>
<organism evidence="5">
    <name type="scientific">Acidipropionibacterium jensenii</name>
    <dbReference type="NCBI Taxonomy" id="1749"/>
    <lineage>
        <taxon>Bacteria</taxon>
        <taxon>Bacillati</taxon>
        <taxon>Actinomycetota</taxon>
        <taxon>Actinomycetes</taxon>
        <taxon>Propionibacteriales</taxon>
        <taxon>Propionibacteriaceae</taxon>
        <taxon>Acidipropionibacterium</taxon>
    </lineage>
</organism>
<feature type="chain" id="PRO_5041591727" evidence="3">
    <location>
        <begin position="37"/>
        <end position="355"/>
    </location>
</feature>
<dbReference type="PANTHER" id="PTHR21666">
    <property type="entry name" value="PEPTIDASE-RELATED"/>
    <property type="match status" value="1"/>
</dbReference>
<keyword evidence="1 3" id="KW-0732">Signal</keyword>
<feature type="region of interest" description="Disordered" evidence="2">
    <location>
        <begin position="183"/>
        <end position="228"/>
    </location>
</feature>
<dbReference type="CDD" id="cd12797">
    <property type="entry name" value="M23_peptidase"/>
    <property type="match status" value="2"/>
</dbReference>
<evidence type="ECO:0000259" key="4">
    <source>
        <dbReference type="Pfam" id="PF01551"/>
    </source>
</evidence>
<dbReference type="PANTHER" id="PTHR21666:SF289">
    <property type="entry name" value="L-ALA--D-GLU ENDOPEPTIDASE"/>
    <property type="match status" value="1"/>
</dbReference>
<feature type="domain" description="M23ase beta-sheet core" evidence="4">
    <location>
        <begin position="251"/>
        <end position="349"/>
    </location>
</feature>
<feature type="signal peptide" evidence="3">
    <location>
        <begin position="1"/>
        <end position="36"/>
    </location>
</feature>
<dbReference type="Proteomes" id="UP000277858">
    <property type="component" value="Chromosome"/>
</dbReference>
<evidence type="ECO:0000313" key="8">
    <source>
        <dbReference type="Proteomes" id="UP000277858"/>
    </source>
</evidence>
<dbReference type="EMBL" id="FJ620894">
    <property type="protein sequence ID" value="ACU98930.1"/>
    <property type="molecule type" value="Genomic_DNA"/>
</dbReference>
<evidence type="ECO:0000313" key="5">
    <source>
        <dbReference type="EMBL" id="ACU98930.1"/>
    </source>
</evidence>
<dbReference type="GO" id="GO:0004222">
    <property type="term" value="F:metalloendopeptidase activity"/>
    <property type="evidence" value="ECO:0007669"/>
    <property type="project" value="TreeGrafter"/>
</dbReference>
<dbReference type="Proteomes" id="UP000285875">
    <property type="component" value="Chromosome"/>
</dbReference>
<protein>
    <submittedName>
        <fullName evidence="5">Peptidase M23</fullName>
    </submittedName>
    <submittedName>
        <fullName evidence="7">Stage II sporulation protein Q</fullName>
    </submittedName>
</protein>
<sequence>MRHPFTTSARRTALTLGSALLAVPLTMLLTSTTAARALADVAMSPVSSAGAAPRPGAPPADSPPVDGEVLHGFDPPARDWLPGHRGVDIAAPVGAPVTAVRAGVVTVAGMVAGRPVVVVQMADGRRISHLPVSPSVRVGQPVVVGQIIGTLAEFRHCSRPCLHWGLINGRSYQDPMSLLGSGDPGATVRLYPEGHRPRRPPPPPRSVPDQGIGMPLATGAGQPGSFLRPVPGPVSSVFGMRHHPVRGVWKLHDGVDLASPCGTPIRAAATGRVSYSGYHPAWGYRVVVDHGTVSGSRLATTYNHLSGPGTAAGAVVLRGQPIGRVGSTGFSTGCHLHLGMERNGTPVDPLPHLSR</sequence>
<reference evidence="9" key="2">
    <citation type="submission" date="2017-12" db="EMBL/GenBank/DDBJ databases">
        <title>Whole genome sequencing of Acidipropionibacterium jensenii strains JS279 and JS280.</title>
        <authorList>
            <person name="Deptula P."/>
            <person name="Laine P."/>
            <person name="Smolander O.-P."/>
            <person name="Paulin L."/>
            <person name="Auvinen P."/>
            <person name="Varmanen P."/>
        </authorList>
    </citation>
    <scope>NUCLEOTIDE SEQUENCE [LARGE SCALE GENOMIC DNA]</scope>
    <source>
        <strain evidence="9">JS280</strain>
    </source>
</reference>
<evidence type="ECO:0000256" key="2">
    <source>
        <dbReference type="SAM" id="MobiDB-lite"/>
    </source>
</evidence>
<dbReference type="KEGG" id="aji:C0Z10_04615"/>
<evidence type="ECO:0000256" key="3">
    <source>
        <dbReference type="SAM" id="SignalP"/>
    </source>
</evidence>
<proteinExistence type="predicted"/>
<evidence type="ECO:0000313" key="9">
    <source>
        <dbReference type="Proteomes" id="UP000285875"/>
    </source>
</evidence>
<reference evidence="7 8" key="3">
    <citation type="submission" date="2018-12" db="EMBL/GenBank/DDBJ databases">
        <authorList>
            <consortium name="Pathogen Informatics"/>
        </authorList>
    </citation>
    <scope>NUCLEOTIDE SEQUENCE [LARGE SCALE GENOMIC DNA]</scope>
    <source>
        <strain evidence="7 8">NCTC13652</strain>
    </source>
</reference>
<feature type="domain" description="M23ase beta-sheet core" evidence="4">
    <location>
        <begin position="83"/>
        <end position="175"/>
    </location>
</feature>
<evidence type="ECO:0000256" key="1">
    <source>
        <dbReference type="ARBA" id="ARBA00022729"/>
    </source>
</evidence>
<dbReference type="SUPFAM" id="SSF51261">
    <property type="entry name" value="Duplicated hybrid motif"/>
    <property type="match status" value="2"/>
</dbReference>
<accession>C7SQN3</accession>
<dbReference type="EMBL" id="CP025570">
    <property type="protein sequence ID" value="AZZ39148.1"/>
    <property type="molecule type" value="Genomic_DNA"/>
</dbReference>
<evidence type="ECO:0000313" key="6">
    <source>
        <dbReference type="EMBL" id="AZZ39148.1"/>
    </source>
</evidence>
<dbReference type="InterPro" id="IPR050570">
    <property type="entry name" value="Cell_wall_metabolism_enzyme"/>
</dbReference>
<name>C7SQN3_9ACTN</name>
<dbReference type="Pfam" id="PF01551">
    <property type="entry name" value="Peptidase_M23"/>
    <property type="match status" value="2"/>
</dbReference>
<keyword evidence="8" id="KW-1185">Reference proteome</keyword>
<dbReference type="EMBL" id="LR134473">
    <property type="protein sequence ID" value="VEI04382.1"/>
    <property type="molecule type" value="Genomic_DNA"/>
</dbReference>
<reference evidence="6" key="4">
    <citation type="journal article" date="2019" name="Microorganisms">
        <title>Red-Brown Pigmentation of Acidipropionibacterium jensenii Is Tied to Haemolytic Activity and cyl-Like Gene Cluster.</title>
        <authorList>
            <person name="Deptula P."/>
            <person name="Loivamaa I."/>
            <person name="Smolander O.P."/>
            <person name="Laine P."/>
            <person name="Roberts R.J."/>
            <person name="Piironen V."/>
            <person name="Paulin L."/>
            <person name="Savijoki K."/>
            <person name="Auvinen P."/>
            <person name="Varmanen P."/>
        </authorList>
    </citation>
    <scope>NUCLEOTIDE SEQUENCE</scope>
    <source>
        <strain evidence="6">JS280</strain>
    </source>
</reference>
<dbReference type="InterPro" id="IPR016047">
    <property type="entry name" value="M23ase_b-sheet_dom"/>
</dbReference>
<reference evidence="5" key="1">
    <citation type="submission" date="2009-01" db="EMBL/GenBank/DDBJ databases">
        <title>Characterization and cloning of a peptidoglycan hydrolase from Propionibacterium jensenii.</title>
        <authorList>
            <person name="Vanberg C."/>
            <person name="Langsrud T."/>
            <person name="Nes I.F."/>
            <person name="Holo H."/>
        </authorList>
    </citation>
    <scope>NUCLEOTIDE SEQUENCE</scope>
    <source>
        <strain evidence="5">LMGT2818</strain>
    </source>
</reference>
<dbReference type="Gene3D" id="2.70.70.10">
    <property type="entry name" value="Glucose Permease (Domain IIA)"/>
    <property type="match status" value="2"/>
</dbReference>
<dbReference type="AlphaFoldDB" id="C7SQN3"/>
<gene>
    <name evidence="7" type="primary">spoIIQ</name>
    <name evidence="6" type="ORF">C0Z10_04615</name>
    <name evidence="7" type="ORF">NCTC13652_02613</name>
</gene>
<dbReference type="STRING" id="1122997.GCA_000425285_00533"/>
<dbReference type="InterPro" id="IPR011055">
    <property type="entry name" value="Dup_hybrid_motif"/>
</dbReference>
<dbReference type="GeneID" id="82885319"/>
<dbReference type="RefSeq" id="WP_051238102.1">
    <property type="nucleotide sequence ID" value="NZ_CP025570.1"/>
</dbReference>
<dbReference type="OrthoDB" id="1099523at2"/>